<dbReference type="Pfam" id="PF14580">
    <property type="entry name" value="LRR_9"/>
    <property type="match status" value="1"/>
</dbReference>
<feature type="region of interest" description="Disordered" evidence="7">
    <location>
        <begin position="774"/>
        <end position="839"/>
    </location>
</feature>
<feature type="region of interest" description="Disordered" evidence="7">
    <location>
        <begin position="1"/>
        <end position="42"/>
    </location>
</feature>
<feature type="compositionally biased region" description="Low complexity" evidence="7">
    <location>
        <begin position="818"/>
        <end position="833"/>
    </location>
</feature>
<comment type="subcellular location">
    <subcellularLocation>
        <location evidence="1">Nucleus</location>
    </subcellularLocation>
</comment>
<dbReference type="GO" id="GO:0030620">
    <property type="term" value="F:U2 snRNA binding"/>
    <property type="evidence" value="ECO:0007669"/>
    <property type="project" value="InterPro"/>
</dbReference>
<evidence type="ECO:0000256" key="1">
    <source>
        <dbReference type="ARBA" id="ARBA00004123"/>
    </source>
</evidence>
<dbReference type="InterPro" id="IPR001611">
    <property type="entry name" value="Leu-rich_rpt"/>
</dbReference>
<dbReference type="SUPFAM" id="SSF52058">
    <property type="entry name" value="L domain-like"/>
    <property type="match status" value="1"/>
</dbReference>
<evidence type="ECO:0000256" key="2">
    <source>
        <dbReference type="ARBA" id="ARBA00022614"/>
    </source>
</evidence>
<dbReference type="PROSITE" id="PS51450">
    <property type="entry name" value="LRR"/>
    <property type="match status" value="1"/>
</dbReference>
<dbReference type="SUPFAM" id="SSF54928">
    <property type="entry name" value="RNA-binding domain, RBD"/>
    <property type="match status" value="2"/>
</dbReference>
<feature type="compositionally biased region" description="Polar residues" evidence="7">
    <location>
        <begin position="86"/>
        <end position="99"/>
    </location>
</feature>
<evidence type="ECO:0000256" key="5">
    <source>
        <dbReference type="ARBA" id="ARBA00024196"/>
    </source>
</evidence>
<evidence type="ECO:0000256" key="4">
    <source>
        <dbReference type="ARBA" id="ARBA00023242"/>
    </source>
</evidence>
<keyword evidence="4" id="KW-0539">Nucleus</keyword>
<feature type="domain" description="RRM" evidence="8">
    <location>
        <begin position="526"/>
        <end position="615"/>
    </location>
</feature>
<keyword evidence="6" id="KW-0694">RNA-binding</keyword>
<evidence type="ECO:0000256" key="3">
    <source>
        <dbReference type="ARBA" id="ARBA00022737"/>
    </source>
</evidence>
<evidence type="ECO:0000259" key="8">
    <source>
        <dbReference type="PROSITE" id="PS50102"/>
    </source>
</evidence>
<protein>
    <recommendedName>
        <fullName evidence="8">RRM domain-containing protein</fullName>
    </recommendedName>
</protein>
<gene>
    <name evidence="9" type="ORF">FOL46_009852</name>
</gene>
<feature type="compositionally biased region" description="Pro residues" evidence="7">
    <location>
        <begin position="452"/>
        <end position="473"/>
    </location>
</feature>
<dbReference type="PROSITE" id="PS50102">
    <property type="entry name" value="RRM"/>
    <property type="match status" value="2"/>
</dbReference>
<dbReference type="AlphaFoldDB" id="A0A7J6MK85"/>
<comment type="similarity">
    <text evidence="5">Belongs to the U2 small nuclear ribonucleoprotein A family.</text>
</comment>
<dbReference type="Gene3D" id="3.80.10.10">
    <property type="entry name" value="Ribonuclease Inhibitor"/>
    <property type="match status" value="1"/>
</dbReference>
<dbReference type="PANTHER" id="PTHR10552:SF6">
    <property type="entry name" value="U2 SMALL NUCLEAR RIBONUCLEOPROTEIN A"/>
    <property type="match status" value="1"/>
</dbReference>
<accession>A0A7J6MK85</accession>
<dbReference type="SMART" id="SM00369">
    <property type="entry name" value="LRR_TYP"/>
    <property type="match status" value="2"/>
</dbReference>
<evidence type="ECO:0000313" key="10">
    <source>
        <dbReference type="Proteomes" id="UP000572268"/>
    </source>
</evidence>
<keyword evidence="3" id="KW-0677">Repeat</keyword>
<feature type="region of interest" description="Disordered" evidence="7">
    <location>
        <begin position="73"/>
        <end position="100"/>
    </location>
</feature>
<dbReference type="InterPro" id="IPR003591">
    <property type="entry name" value="Leu-rich_rpt_typical-subtyp"/>
</dbReference>
<dbReference type="PANTHER" id="PTHR10552">
    <property type="entry name" value="U2 SMALL NUCLEAR RIBONUCLEOPROTEIN A"/>
    <property type="match status" value="1"/>
</dbReference>
<dbReference type="InterPro" id="IPR012677">
    <property type="entry name" value="Nucleotide-bd_a/b_plait_sf"/>
</dbReference>
<proteinExistence type="inferred from homology"/>
<name>A0A7J6MK85_PEROL</name>
<feature type="compositionally biased region" description="Basic and acidic residues" evidence="7">
    <location>
        <begin position="76"/>
        <end position="85"/>
    </location>
</feature>
<feature type="region of interest" description="Disordered" evidence="7">
    <location>
        <begin position="419"/>
        <end position="504"/>
    </location>
</feature>
<reference evidence="9 10" key="1">
    <citation type="submission" date="2020-04" db="EMBL/GenBank/DDBJ databases">
        <title>Perkinsus olseni comparative genomics.</title>
        <authorList>
            <person name="Bogema D.R."/>
        </authorList>
    </citation>
    <scope>NUCLEOTIDE SEQUENCE [LARGE SCALE GENOMIC DNA]</scope>
    <source>
        <strain evidence="9">ATCC PRA-31</strain>
    </source>
</reference>
<dbReference type="InterPro" id="IPR035979">
    <property type="entry name" value="RBD_domain_sf"/>
</dbReference>
<dbReference type="GO" id="GO:0000398">
    <property type="term" value="P:mRNA splicing, via spliceosome"/>
    <property type="evidence" value="ECO:0007669"/>
    <property type="project" value="InterPro"/>
</dbReference>
<feature type="domain" description="RRM" evidence="8">
    <location>
        <begin position="653"/>
        <end position="738"/>
    </location>
</feature>
<feature type="compositionally biased region" description="Basic and acidic residues" evidence="7">
    <location>
        <begin position="479"/>
        <end position="489"/>
    </location>
</feature>
<evidence type="ECO:0000256" key="6">
    <source>
        <dbReference type="PROSITE-ProRule" id="PRU00176"/>
    </source>
</evidence>
<dbReference type="InterPro" id="IPR000504">
    <property type="entry name" value="RRM_dom"/>
</dbReference>
<organism evidence="9 10">
    <name type="scientific">Perkinsus olseni</name>
    <name type="common">Perkinsus atlanticus</name>
    <dbReference type="NCBI Taxonomy" id="32597"/>
    <lineage>
        <taxon>Eukaryota</taxon>
        <taxon>Sar</taxon>
        <taxon>Alveolata</taxon>
        <taxon>Perkinsozoa</taxon>
        <taxon>Perkinsea</taxon>
        <taxon>Perkinsida</taxon>
        <taxon>Perkinsidae</taxon>
        <taxon>Perkinsus</taxon>
    </lineage>
</organism>
<dbReference type="Proteomes" id="UP000572268">
    <property type="component" value="Unassembled WGS sequence"/>
</dbReference>
<dbReference type="SMART" id="SM00360">
    <property type="entry name" value="RRM"/>
    <property type="match status" value="2"/>
</dbReference>
<sequence length="839" mass="90953">MTADVDPSQTSSRAYPHVTEPSAPGYEAYHHDQRWEGSEGGASEHQAFYGYRATADDYNSEYSWSQRGASSNYDSAEERYERAHTASDSSGPRRASQSAEIPPEAAIRALLYHGACYTMRCIRKAGTWVGIKLCNQVERQLVAKRQNRVARDELSNRLALCIVDGALQQTRRIHDWLAALLFAFVVAMRLTADLIEQSGEQMITPAGDRALVLRGLKIPVMENLSATKDHYDCLDLTDNDIAKIPNDSAPLTRLRTLMLANNRISRIGSTCFDNMPNLTSVVLTNNRLEKLQDLYPLGQLRHLERLTVLDNEVCNVQHYRLFLIHILPKTVRFIDFARVKDKEREAAAKLFGGPEGEKFLLKIAPRITAEEEDSANKAEANAKENVPNGASADRGLLLARIKEAIEAASSMEEVTKLEKALRTGEIPPEIEARLSSSSSAADATTSKDVQMAPPPPPGWDDPAPSAEPQPTGAPPAEYNGERQESSRGRDRGRRSSAPPDGSIDPQQLLLQQAMLPGGAGANKKAKELYVGNLAQGQATQANIRAFFNNALSALPEYQQKYAALLPTGAVREVRMSAEGMYAFVEFASEEIAVTCLELDKAEFLGRPVKIGRPTGLVLPGPPPPPMDVSVLRNQGFLPTKAMPSNPSQNRKQRELYVGNLAIGVVTPQVLHELFEPACKVLPDYDPALGPPVLQADIRGDGRFAFVEFQNDRLATAALSIFNGMEVLGRRLIVSRPQGFVESPSAGGLPAPASQQQWNAMPQQASICGWGMTSTSGGQGWSGGPPMLQQQAWGAGGFSDNANAMPVQNPRSFGGQGEGQDAAARAGAEAAQALLGGGSQ</sequence>
<dbReference type="EMBL" id="JABANN010000094">
    <property type="protein sequence ID" value="KAF4671847.1"/>
    <property type="molecule type" value="Genomic_DNA"/>
</dbReference>
<evidence type="ECO:0000313" key="9">
    <source>
        <dbReference type="EMBL" id="KAF4671847.1"/>
    </source>
</evidence>
<evidence type="ECO:0000256" key="7">
    <source>
        <dbReference type="SAM" id="MobiDB-lite"/>
    </source>
</evidence>
<keyword evidence="2" id="KW-0433">Leucine-rich repeat</keyword>
<dbReference type="Gene3D" id="3.30.70.330">
    <property type="match status" value="2"/>
</dbReference>
<feature type="compositionally biased region" description="Low complexity" evidence="7">
    <location>
        <begin position="435"/>
        <end position="446"/>
    </location>
</feature>
<dbReference type="InterPro" id="IPR032675">
    <property type="entry name" value="LRR_dom_sf"/>
</dbReference>
<dbReference type="InterPro" id="IPR044640">
    <property type="entry name" value="RU2A"/>
</dbReference>
<feature type="compositionally biased region" description="Basic and acidic residues" evidence="7">
    <location>
        <begin position="28"/>
        <end position="37"/>
    </location>
</feature>
<comment type="caution">
    <text evidence="9">The sequence shown here is derived from an EMBL/GenBank/DDBJ whole genome shotgun (WGS) entry which is preliminary data.</text>
</comment>
<dbReference type="GO" id="GO:0005634">
    <property type="term" value="C:nucleus"/>
    <property type="evidence" value="ECO:0007669"/>
    <property type="project" value="UniProtKB-SubCell"/>
</dbReference>